<dbReference type="PANTHER" id="PTHR46060">
    <property type="entry name" value="MARINER MOS1 TRANSPOSASE-LIKE PROTEIN"/>
    <property type="match status" value="1"/>
</dbReference>
<evidence type="ECO:0008006" key="3">
    <source>
        <dbReference type="Google" id="ProtNLM"/>
    </source>
</evidence>
<sequence length="144" mass="16445">MSEKEVPSSVAQRIIIKFLSREGIKPAEILRRLTAQFGDETLSRPRVFAWHKEFGFTTLEEEAKVNEAHNRRPRTSITEDNIRAIRQLVEGDRRLTVAEISSVVGISYGSAQAIITDQLGFRKVCARWVPRLLTAEQKLTRLQI</sequence>
<comment type="caution">
    <text evidence="1">The sequence shown here is derived from an EMBL/GenBank/DDBJ whole genome shotgun (WGS) entry which is preliminary data.</text>
</comment>
<dbReference type="InterPro" id="IPR052709">
    <property type="entry name" value="Transposase-MT_Hybrid"/>
</dbReference>
<reference evidence="1" key="1">
    <citation type="journal article" date="2023" name="Insect Mol. Biol.">
        <title>Genome sequencing provides insights into the evolution of gene families encoding plant cell wall-degrading enzymes in longhorned beetles.</title>
        <authorList>
            <person name="Shin N.R."/>
            <person name="Okamura Y."/>
            <person name="Kirsch R."/>
            <person name="Pauchet Y."/>
        </authorList>
    </citation>
    <scope>NUCLEOTIDE SEQUENCE</scope>
    <source>
        <strain evidence="1">AMC_N1</strain>
    </source>
</reference>
<organism evidence="1 2">
    <name type="scientific">Aromia moschata</name>
    <dbReference type="NCBI Taxonomy" id="1265417"/>
    <lineage>
        <taxon>Eukaryota</taxon>
        <taxon>Metazoa</taxon>
        <taxon>Ecdysozoa</taxon>
        <taxon>Arthropoda</taxon>
        <taxon>Hexapoda</taxon>
        <taxon>Insecta</taxon>
        <taxon>Pterygota</taxon>
        <taxon>Neoptera</taxon>
        <taxon>Endopterygota</taxon>
        <taxon>Coleoptera</taxon>
        <taxon>Polyphaga</taxon>
        <taxon>Cucujiformia</taxon>
        <taxon>Chrysomeloidea</taxon>
        <taxon>Cerambycidae</taxon>
        <taxon>Cerambycinae</taxon>
        <taxon>Callichromatini</taxon>
        <taxon>Aromia</taxon>
    </lineage>
</organism>
<protein>
    <recommendedName>
        <fullName evidence="3">Mos1 transposase HTH domain-containing protein</fullName>
    </recommendedName>
</protein>
<evidence type="ECO:0000313" key="2">
    <source>
        <dbReference type="Proteomes" id="UP001162162"/>
    </source>
</evidence>
<keyword evidence="2" id="KW-1185">Reference proteome</keyword>
<dbReference type="Proteomes" id="UP001162162">
    <property type="component" value="Unassembled WGS sequence"/>
</dbReference>
<name>A0AAV8YHX9_9CUCU</name>
<dbReference type="AlphaFoldDB" id="A0AAV8YHX9"/>
<proteinExistence type="predicted"/>
<feature type="non-terminal residue" evidence="1">
    <location>
        <position position="144"/>
    </location>
</feature>
<evidence type="ECO:0000313" key="1">
    <source>
        <dbReference type="EMBL" id="KAJ8950721.1"/>
    </source>
</evidence>
<dbReference type="PANTHER" id="PTHR46060:SF1">
    <property type="entry name" value="MARINER MOS1 TRANSPOSASE-LIKE PROTEIN"/>
    <property type="match status" value="1"/>
</dbReference>
<accession>A0AAV8YHX9</accession>
<gene>
    <name evidence="1" type="ORF">NQ318_012802</name>
</gene>
<dbReference type="EMBL" id="JAPWTK010000096">
    <property type="protein sequence ID" value="KAJ8950721.1"/>
    <property type="molecule type" value="Genomic_DNA"/>
</dbReference>